<sequence length="637" mass="71756">MIPMPNPTFSQSLRVLTSCFMGLSSLFICTEQSSAQGFNQAAHFTVLKYEHRFFIRTDLTFDWELVIERQALSNEGVLVIGKYSQVFNAGLEDVQLQEAYTLKADGRSIAVRSDGVQRQKGMAAAGVGFSWPEGEILQITFPDVQAGDRMRLVLKGRNFKTPLPGWQAVRESISHVVNFEHIYIRVEAPQELDLQVGAHQLALESFQSGKNKVWEIKGSSKASMLDGGALNIEQTRPYWMFSSMKHWERFGQTFAQAFAGRLVDNPRITTLAAQITGDEKEPAAKARKLHTWVRQNIRYVAVYLGVGGWVPHDLDWILENRYGDCKDQSLLLIALLRAAGIAAHPVLLRSQADHDLPDLPGPWFDHCIVYIPELDLFTDTTATQIALGALPYADSDKPALLARLQAPSELLRTPSFKAQDNRALVQSNWQIFKDGSARVQLNIETWGQMAFWLQERLRQIPENMREATLARWLNESGVRGAGKMQFSPLQTDRQWQDLRITADVRDFLPDPEAGAIPANPTVGSVGVYILSNLGNVSPDKRQHALACTPHAIREEFTLRFADDFHILRAPGSMKISTPEGIRFEQMLETKGQQITGWRDYAQDRATHTCSPQEHAARQPALSKIWRHLRSSVLFTRN</sequence>
<evidence type="ECO:0000259" key="2">
    <source>
        <dbReference type="Pfam" id="PF12969"/>
    </source>
</evidence>
<accession>A0ABT3KQL2</accession>
<organism evidence="3 4">
    <name type="scientific">Verminephrobacter aporrectodeae subsp. tuberculatae</name>
    <dbReference type="NCBI Taxonomy" id="1110392"/>
    <lineage>
        <taxon>Bacteria</taxon>
        <taxon>Pseudomonadati</taxon>
        <taxon>Pseudomonadota</taxon>
        <taxon>Betaproteobacteria</taxon>
        <taxon>Burkholderiales</taxon>
        <taxon>Comamonadaceae</taxon>
        <taxon>Verminephrobacter</taxon>
    </lineage>
</organism>
<comment type="caution">
    <text evidence="3">The sequence shown here is derived from an EMBL/GenBank/DDBJ whole genome shotgun (WGS) entry which is preliminary data.</text>
</comment>
<dbReference type="Proteomes" id="UP001208935">
    <property type="component" value="Unassembled WGS sequence"/>
</dbReference>
<dbReference type="Gene3D" id="3.10.620.30">
    <property type="match status" value="1"/>
</dbReference>
<dbReference type="Gene3D" id="2.60.40.3140">
    <property type="match status" value="1"/>
</dbReference>
<evidence type="ECO:0000313" key="3">
    <source>
        <dbReference type="EMBL" id="MCW5320422.1"/>
    </source>
</evidence>
<dbReference type="Pfam" id="PF12969">
    <property type="entry name" value="DUF3857"/>
    <property type="match status" value="1"/>
</dbReference>
<feature type="domain" description="DUF3857" evidence="2">
    <location>
        <begin position="69"/>
        <end position="218"/>
    </location>
</feature>
<name>A0ABT3KQL2_9BURK</name>
<dbReference type="InterPro" id="IPR002931">
    <property type="entry name" value="Transglutaminase-like"/>
</dbReference>
<gene>
    <name evidence="3" type="ORF">D5039_04260</name>
</gene>
<dbReference type="InterPro" id="IPR024618">
    <property type="entry name" value="DUF3857"/>
</dbReference>
<dbReference type="SUPFAM" id="SSF54001">
    <property type="entry name" value="Cysteine proteinases"/>
    <property type="match status" value="1"/>
</dbReference>
<dbReference type="PANTHER" id="PTHR38339:SF1">
    <property type="entry name" value="TRANSGLUTAMINASE-LIKE DOMAIN-CONTAINING PROTEIN"/>
    <property type="match status" value="1"/>
</dbReference>
<feature type="domain" description="Transglutaminase-like" evidence="1">
    <location>
        <begin position="270"/>
        <end position="347"/>
    </location>
</feature>
<evidence type="ECO:0000313" key="4">
    <source>
        <dbReference type="Proteomes" id="UP001208935"/>
    </source>
</evidence>
<dbReference type="EMBL" id="QZCW01000001">
    <property type="protein sequence ID" value="MCW5320422.1"/>
    <property type="molecule type" value="Genomic_DNA"/>
</dbReference>
<dbReference type="Pfam" id="PF01841">
    <property type="entry name" value="Transglut_core"/>
    <property type="match status" value="1"/>
</dbReference>
<keyword evidence="4" id="KW-1185">Reference proteome</keyword>
<evidence type="ECO:0000259" key="1">
    <source>
        <dbReference type="Pfam" id="PF01841"/>
    </source>
</evidence>
<protein>
    <submittedName>
        <fullName evidence="3">DUF3857 domain-containing protein</fullName>
    </submittedName>
</protein>
<reference evidence="4" key="1">
    <citation type="submission" date="2023-07" db="EMBL/GenBank/DDBJ databases">
        <title>Verminephrobacter genomes.</title>
        <authorList>
            <person name="Lund M.B."/>
        </authorList>
    </citation>
    <scope>NUCLEOTIDE SEQUENCE [LARGE SCALE GENOMIC DNA]</scope>
    <source>
        <strain evidence="4">AtM5-05</strain>
    </source>
</reference>
<proteinExistence type="predicted"/>
<dbReference type="PANTHER" id="PTHR38339">
    <property type="entry name" value="TRANSGLUTAMINASE DOMAIN PROTEIN"/>
    <property type="match status" value="1"/>
</dbReference>
<dbReference type="InterPro" id="IPR038765">
    <property type="entry name" value="Papain-like_cys_pep_sf"/>
</dbReference>